<dbReference type="Pfam" id="PF00126">
    <property type="entry name" value="HTH_1"/>
    <property type="match status" value="1"/>
</dbReference>
<evidence type="ECO:0000256" key="3">
    <source>
        <dbReference type="ARBA" id="ARBA00023125"/>
    </source>
</evidence>
<dbReference type="Proteomes" id="UP000075260">
    <property type="component" value="Unassembled WGS sequence"/>
</dbReference>
<dbReference type="AlphaFoldDB" id="A0A150QFS2"/>
<dbReference type="InterPro" id="IPR036390">
    <property type="entry name" value="WH_DNA-bd_sf"/>
</dbReference>
<dbReference type="SUPFAM" id="SSF53850">
    <property type="entry name" value="Periplasmic binding protein-like II"/>
    <property type="match status" value="1"/>
</dbReference>
<evidence type="ECO:0000259" key="5">
    <source>
        <dbReference type="PROSITE" id="PS50931"/>
    </source>
</evidence>
<comment type="similarity">
    <text evidence="1">Belongs to the LysR transcriptional regulatory family.</text>
</comment>
<organism evidence="6 7">
    <name type="scientific">Sorangium cellulosum</name>
    <name type="common">Polyangium cellulosum</name>
    <dbReference type="NCBI Taxonomy" id="56"/>
    <lineage>
        <taxon>Bacteria</taxon>
        <taxon>Pseudomonadati</taxon>
        <taxon>Myxococcota</taxon>
        <taxon>Polyangia</taxon>
        <taxon>Polyangiales</taxon>
        <taxon>Polyangiaceae</taxon>
        <taxon>Sorangium</taxon>
    </lineage>
</organism>
<dbReference type="InterPro" id="IPR000847">
    <property type="entry name" value="LysR_HTH_N"/>
</dbReference>
<dbReference type="GO" id="GO:0043565">
    <property type="term" value="F:sequence-specific DNA binding"/>
    <property type="evidence" value="ECO:0007669"/>
    <property type="project" value="TreeGrafter"/>
</dbReference>
<dbReference type="Pfam" id="PF03466">
    <property type="entry name" value="LysR_substrate"/>
    <property type="match status" value="1"/>
</dbReference>
<reference evidence="6 7" key="1">
    <citation type="submission" date="2014-02" db="EMBL/GenBank/DDBJ databases">
        <title>The small core and large imbalanced accessory genome model reveals a collaborative survival strategy of Sorangium cellulosum strains in nature.</title>
        <authorList>
            <person name="Han K."/>
            <person name="Peng R."/>
            <person name="Blom J."/>
            <person name="Li Y.-Z."/>
        </authorList>
    </citation>
    <scope>NUCLEOTIDE SEQUENCE [LARGE SCALE GENOMIC DNA]</scope>
    <source>
        <strain evidence="6 7">So0008-312</strain>
    </source>
</reference>
<dbReference type="PANTHER" id="PTHR30537:SF3">
    <property type="entry name" value="TRANSCRIPTIONAL REGULATORY PROTEIN"/>
    <property type="match status" value="1"/>
</dbReference>
<dbReference type="Gene3D" id="3.40.190.290">
    <property type="match status" value="1"/>
</dbReference>
<dbReference type="EMBL" id="JEMA01000710">
    <property type="protein sequence ID" value="KYF66799.1"/>
    <property type="molecule type" value="Genomic_DNA"/>
</dbReference>
<dbReference type="InterPro" id="IPR005119">
    <property type="entry name" value="LysR_subst-bd"/>
</dbReference>
<dbReference type="OrthoDB" id="5338251at2"/>
<sequence length="315" mass="34551">MRGCMARSPASPRASVPPADVDWADLRLFLEVARTGSFSAAARALGVEQSTVSRRMAAFERALRVAVFDRRPGGSMLTPLGERLRRHVEAMEAGADQLVREASGHEKEVEGLVRLALTESIAVHGVIPRVLPVLAERHPRVSVHLLTSYEAADLGHREAEIAVRFFRPKSGDLVAARIVTLPTVPVAHRKLSKKSRDELDWVGVDLGRIPTVEEDYQRQHVKKAPKVVVSSYIAQIEAVRAGLGAAVLPCSALDLDADLVELDLGLPAGPVLELWLVTPRSLRHVPRIAAVWSALEEQLQFLHDARRAPARPRSR</sequence>
<dbReference type="CDD" id="cd05466">
    <property type="entry name" value="PBP2_LTTR_substrate"/>
    <property type="match status" value="1"/>
</dbReference>
<dbReference type="GO" id="GO:0006351">
    <property type="term" value="P:DNA-templated transcription"/>
    <property type="evidence" value="ECO:0007669"/>
    <property type="project" value="TreeGrafter"/>
</dbReference>
<evidence type="ECO:0000256" key="4">
    <source>
        <dbReference type="ARBA" id="ARBA00023163"/>
    </source>
</evidence>
<comment type="caution">
    <text evidence="6">The sequence shown here is derived from an EMBL/GenBank/DDBJ whole genome shotgun (WGS) entry which is preliminary data.</text>
</comment>
<name>A0A150QFS2_SORCE</name>
<keyword evidence="2" id="KW-0805">Transcription regulation</keyword>
<proteinExistence type="inferred from homology"/>
<dbReference type="SUPFAM" id="SSF46785">
    <property type="entry name" value="Winged helix' DNA-binding domain"/>
    <property type="match status" value="1"/>
</dbReference>
<evidence type="ECO:0000313" key="7">
    <source>
        <dbReference type="Proteomes" id="UP000075260"/>
    </source>
</evidence>
<dbReference type="GO" id="GO:0003700">
    <property type="term" value="F:DNA-binding transcription factor activity"/>
    <property type="evidence" value="ECO:0007669"/>
    <property type="project" value="InterPro"/>
</dbReference>
<gene>
    <name evidence="6" type="ORF">BE15_12270</name>
</gene>
<protein>
    <submittedName>
        <fullName evidence="6">LysR family transcriptional regulator</fullName>
    </submittedName>
</protein>
<evidence type="ECO:0000256" key="2">
    <source>
        <dbReference type="ARBA" id="ARBA00023015"/>
    </source>
</evidence>
<dbReference type="InterPro" id="IPR036388">
    <property type="entry name" value="WH-like_DNA-bd_sf"/>
</dbReference>
<accession>A0A150QFS2</accession>
<dbReference type="InterPro" id="IPR058163">
    <property type="entry name" value="LysR-type_TF_proteobact-type"/>
</dbReference>
<keyword evidence="3" id="KW-0238">DNA-binding</keyword>
<dbReference type="PROSITE" id="PS50931">
    <property type="entry name" value="HTH_LYSR"/>
    <property type="match status" value="1"/>
</dbReference>
<dbReference type="PANTHER" id="PTHR30537">
    <property type="entry name" value="HTH-TYPE TRANSCRIPTIONAL REGULATOR"/>
    <property type="match status" value="1"/>
</dbReference>
<evidence type="ECO:0000256" key="1">
    <source>
        <dbReference type="ARBA" id="ARBA00009437"/>
    </source>
</evidence>
<keyword evidence="4" id="KW-0804">Transcription</keyword>
<dbReference type="Gene3D" id="1.10.10.10">
    <property type="entry name" value="Winged helix-like DNA-binding domain superfamily/Winged helix DNA-binding domain"/>
    <property type="match status" value="1"/>
</dbReference>
<evidence type="ECO:0000313" key="6">
    <source>
        <dbReference type="EMBL" id="KYF66799.1"/>
    </source>
</evidence>
<feature type="domain" description="HTH lysR-type" evidence="5">
    <location>
        <begin position="21"/>
        <end position="78"/>
    </location>
</feature>